<gene>
    <name evidence="2" type="ORF">Rumeso_02018</name>
</gene>
<dbReference type="PATRIC" id="fig|442562.3.peg.1993"/>
<dbReference type="RefSeq" id="WP_051521515.1">
    <property type="nucleotide sequence ID" value="NZ_KK088608.1"/>
</dbReference>
<dbReference type="InterPro" id="IPR023210">
    <property type="entry name" value="NADP_OxRdtase_dom"/>
</dbReference>
<evidence type="ECO:0000313" key="2">
    <source>
        <dbReference type="EMBL" id="EYD76406.1"/>
    </source>
</evidence>
<dbReference type="AlphaFoldDB" id="A0A017HPV4"/>
<dbReference type="InterPro" id="IPR020471">
    <property type="entry name" value="AKR"/>
</dbReference>
<evidence type="ECO:0000259" key="1">
    <source>
        <dbReference type="Pfam" id="PF00248"/>
    </source>
</evidence>
<feature type="domain" description="NADP-dependent oxidoreductase" evidence="1">
    <location>
        <begin position="9"/>
        <end position="314"/>
    </location>
</feature>
<dbReference type="PANTHER" id="PTHR42686:SF1">
    <property type="entry name" value="GH17980P-RELATED"/>
    <property type="match status" value="1"/>
</dbReference>
<dbReference type="HOGENOM" id="CLU_023205_5_0_5"/>
<dbReference type="Pfam" id="PF00248">
    <property type="entry name" value="Aldo_ket_red"/>
    <property type="match status" value="1"/>
</dbReference>
<comment type="caution">
    <text evidence="2">The sequence shown here is derived from an EMBL/GenBank/DDBJ whole genome shotgun (WGS) entry which is preliminary data.</text>
</comment>
<dbReference type="InterPro" id="IPR036812">
    <property type="entry name" value="NAD(P)_OxRdtase_dom_sf"/>
</dbReference>
<dbReference type="EMBL" id="AOSK01000045">
    <property type="protein sequence ID" value="EYD76406.1"/>
    <property type="molecule type" value="Genomic_DNA"/>
</dbReference>
<protein>
    <recommendedName>
        <fullName evidence="1">NADP-dependent oxidoreductase domain-containing protein</fullName>
    </recommendedName>
</protein>
<dbReference type="Gene3D" id="3.20.20.100">
    <property type="entry name" value="NADP-dependent oxidoreductase domain"/>
    <property type="match status" value="1"/>
</dbReference>
<proteinExistence type="predicted"/>
<evidence type="ECO:0000313" key="3">
    <source>
        <dbReference type="Proteomes" id="UP000019666"/>
    </source>
</evidence>
<name>A0A017HPV4_9RHOB</name>
<sequence>MTDALGLPPLGLGTAGIGNLYRPVTDAQAEALLDSAWDAGIRYFDTAPFYGLGRAEARLGRFLSGRREPVLVSTKVGRVLEPVDLDHVPEVGFAEPLPFAPRFDYSRDGLLRSFDDSVGRLGRVPDLLLIHDIGEMTHGTEGNAVHMAALRTGGFRALDELRSSGVRGIGIGVNEVAIGLALLEEVRLDAILLAGRHTLLDRSAGPLLRRAEAAGVAVIAAGVFNSGILATGARPDAKFDYAPASRDILDRVAGMERVAARHEAPLSALALQFPRRDPAVRTTLLGAASAGELAVSLADLERPVPTGAWDDLDAFTSTQKRAQ</sequence>
<organism evidence="2 3">
    <name type="scientific">Rubellimicrobium mesophilum DSM 19309</name>
    <dbReference type="NCBI Taxonomy" id="442562"/>
    <lineage>
        <taxon>Bacteria</taxon>
        <taxon>Pseudomonadati</taxon>
        <taxon>Pseudomonadota</taxon>
        <taxon>Alphaproteobacteria</taxon>
        <taxon>Rhodobacterales</taxon>
        <taxon>Roseobacteraceae</taxon>
        <taxon>Rubellimicrobium</taxon>
    </lineage>
</organism>
<accession>A0A017HPV4</accession>
<dbReference type="Proteomes" id="UP000019666">
    <property type="component" value="Unassembled WGS sequence"/>
</dbReference>
<dbReference type="GO" id="GO:0016491">
    <property type="term" value="F:oxidoreductase activity"/>
    <property type="evidence" value="ECO:0007669"/>
    <property type="project" value="InterPro"/>
</dbReference>
<keyword evidence="3" id="KW-1185">Reference proteome</keyword>
<dbReference type="SUPFAM" id="SSF51430">
    <property type="entry name" value="NAD(P)-linked oxidoreductase"/>
    <property type="match status" value="1"/>
</dbReference>
<reference evidence="2 3" key="1">
    <citation type="submission" date="2013-02" db="EMBL/GenBank/DDBJ databases">
        <authorList>
            <person name="Fiebig A."/>
            <person name="Goeker M."/>
            <person name="Klenk H.-P.P."/>
        </authorList>
    </citation>
    <scope>NUCLEOTIDE SEQUENCE [LARGE SCALE GENOMIC DNA]</scope>
    <source>
        <strain evidence="2 3">DSM 19309</strain>
    </source>
</reference>
<dbReference type="STRING" id="442562.Rumeso_02018"/>
<dbReference type="GO" id="GO:0005829">
    <property type="term" value="C:cytosol"/>
    <property type="evidence" value="ECO:0007669"/>
    <property type="project" value="TreeGrafter"/>
</dbReference>
<dbReference type="PANTHER" id="PTHR42686">
    <property type="entry name" value="GH17980P-RELATED"/>
    <property type="match status" value="1"/>
</dbReference>